<sequence length="58" mass="6849">MTENVFIKRLKVLYEHLLDDYYNGIELEGSVEAVILLCHNWKELQKIQDKEEKKLNGG</sequence>
<organism evidence="1">
    <name type="scientific">marine sediment metagenome</name>
    <dbReference type="NCBI Taxonomy" id="412755"/>
    <lineage>
        <taxon>unclassified sequences</taxon>
        <taxon>metagenomes</taxon>
        <taxon>ecological metagenomes</taxon>
    </lineage>
</organism>
<accession>A0A0F8YY76</accession>
<reference evidence="1" key="1">
    <citation type="journal article" date="2015" name="Nature">
        <title>Complex archaea that bridge the gap between prokaryotes and eukaryotes.</title>
        <authorList>
            <person name="Spang A."/>
            <person name="Saw J.H."/>
            <person name="Jorgensen S.L."/>
            <person name="Zaremba-Niedzwiedzka K."/>
            <person name="Martijn J."/>
            <person name="Lind A.E."/>
            <person name="van Eijk R."/>
            <person name="Schleper C."/>
            <person name="Guy L."/>
            <person name="Ettema T.J."/>
        </authorList>
    </citation>
    <scope>NUCLEOTIDE SEQUENCE</scope>
</reference>
<protein>
    <submittedName>
        <fullName evidence="1">Uncharacterized protein</fullName>
    </submittedName>
</protein>
<proteinExistence type="predicted"/>
<gene>
    <name evidence="1" type="ORF">LCGC14_2763640</name>
</gene>
<comment type="caution">
    <text evidence="1">The sequence shown here is derived from an EMBL/GenBank/DDBJ whole genome shotgun (WGS) entry which is preliminary data.</text>
</comment>
<dbReference type="AlphaFoldDB" id="A0A0F8YY76"/>
<dbReference type="EMBL" id="LAZR01050864">
    <property type="protein sequence ID" value="KKK86397.1"/>
    <property type="molecule type" value="Genomic_DNA"/>
</dbReference>
<evidence type="ECO:0000313" key="1">
    <source>
        <dbReference type="EMBL" id="KKK86397.1"/>
    </source>
</evidence>
<name>A0A0F8YY76_9ZZZZ</name>